<feature type="binding site" evidence="12 15">
    <location>
        <position position="206"/>
    </location>
    <ligand>
        <name>pyruvate</name>
        <dbReference type="ChEBI" id="CHEBI:15361"/>
    </ligand>
</feature>
<evidence type="ECO:0000256" key="5">
    <source>
        <dbReference type="ARBA" id="ARBA00022490"/>
    </source>
</evidence>
<evidence type="ECO:0000256" key="6">
    <source>
        <dbReference type="ARBA" id="ARBA00022605"/>
    </source>
</evidence>
<feature type="site" description="Part of a proton relay during catalysis" evidence="12">
    <location>
        <position position="111"/>
    </location>
</feature>
<evidence type="ECO:0000313" key="16">
    <source>
        <dbReference type="EMBL" id="RRK10660.1"/>
    </source>
</evidence>
<dbReference type="Gene3D" id="3.20.20.70">
    <property type="entry name" value="Aldolase class I"/>
    <property type="match status" value="1"/>
</dbReference>
<dbReference type="PIRSF" id="PIRSF001365">
    <property type="entry name" value="DHDPS"/>
    <property type="match status" value="1"/>
</dbReference>
<dbReference type="InterPro" id="IPR002220">
    <property type="entry name" value="DapA-like"/>
</dbReference>
<evidence type="ECO:0000256" key="7">
    <source>
        <dbReference type="ARBA" id="ARBA00022915"/>
    </source>
</evidence>
<evidence type="ECO:0000256" key="2">
    <source>
        <dbReference type="ARBA" id="ARBA00005120"/>
    </source>
</evidence>
<feature type="site" description="Part of a proton relay during catalysis" evidence="12">
    <location>
        <position position="47"/>
    </location>
</feature>
<dbReference type="InterPro" id="IPR020625">
    <property type="entry name" value="Schiff_base-form_aldolases_AS"/>
</dbReference>
<dbReference type="OrthoDB" id="9782828at2"/>
<comment type="similarity">
    <text evidence="3 12 13">Belongs to the DapA family.</text>
</comment>
<evidence type="ECO:0000256" key="10">
    <source>
        <dbReference type="ARBA" id="ARBA00023270"/>
    </source>
</evidence>
<dbReference type="NCBIfam" id="TIGR00674">
    <property type="entry name" value="dapA"/>
    <property type="match status" value="1"/>
</dbReference>
<dbReference type="PROSITE" id="PS00666">
    <property type="entry name" value="DHDPS_2"/>
    <property type="match status" value="1"/>
</dbReference>
<proteinExistence type="inferred from homology"/>
<keyword evidence="6 12" id="KW-0028">Amino-acid biosynthesis</keyword>
<protein>
    <recommendedName>
        <fullName evidence="4 12">4-hydroxy-tetrahydrodipicolinate synthase</fullName>
        <shortName evidence="12">HTPA synthase</shortName>
        <ecNumber evidence="4 12">4.3.3.7</ecNumber>
    </recommendedName>
</protein>
<dbReference type="SUPFAM" id="SSF51569">
    <property type="entry name" value="Aldolase"/>
    <property type="match status" value="1"/>
</dbReference>
<comment type="catalytic activity">
    <reaction evidence="11 12">
        <text>L-aspartate 4-semialdehyde + pyruvate = (2S,4S)-4-hydroxy-2,3,4,5-tetrahydrodipicolinate + H2O + H(+)</text>
        <dbReference type="Rhea" id="RHEA:34171"/>
        <dbReference type="ChEBI" id="CHEBI:15361"/>
        <dbReference type="ChEBI" id="CHEBI:15377"/>
        <dbReference type="ChEBI" id="CHEBI:15378"/>
        <dbReference type="ChEBI" id="CHEBI:67139"/>
        <dbReference type="ChEBI" id="CHEBI:537519"/>
        <dbReference type="EC" id="4.3.3.7"/>
    </reaction>
</comment>
<comment type="subcellular location">
    <subcellularLocation>
        <location evidence="12">Cytoplasm</location>
    </subcellularLocation>
</comment>
<organism evidence="16 17">
    <name type="scientific">Lactiplantibacillus garii</name>
    <dbReference type="NCBI Taxonomy" id="2306423"/>
    <lineage>
        <taxon>Bacteria</taxon>
        <taxon>Bacillati</taxon>
        <taxon>Bacillota</taxon>
        <taxon>Bacilli</taxon>
        <taxon>Lactobacillales</taxon>
        <taxon>Lactobacillaceae</taxon>
        <taxon>Lactiplantibacillus</taxon>
    </lineage>
</organism>
<evidence type="ECO:0000256" key="11">
    <source>
        <dbReference type="ARBA" id="ARBA00047836"/>
    </source>
</evidence>
<dbReference type="PRINTS" id="PR00146">
    <property type="entry name" value="DHPICSNTHASE"/>
</dbReference>
<dbReference type="EC" id="4.3.3.7" evidence="4 12"/>
<evidence type="ECO:0000256" key="4">
    <source>
        <dbReference type="ARBA" id="ARBA00012086"/>
    </source>
</evidence>
<comment type="caution">
    <text evidence="12">Was originally thought to be a dihydrodipicolinate synthase (DHDPS), catalyzing the condensation of (S)-aspartate-beta-semialdehyde [(S)-ASA] and pyruvate to dihydrodipicolinate (DHDP). However, it was shown in E.coli that the product of the enzymatic reaction is not dihydrodipicolinate but in fact (4S)-4-hydroxy-2,3,4,5-tetrahydro-(2S)-dipicolinic acid (HTPA), and that the consecutive dehydration reaction leading to DHDP is not spontaneous but catalyzed by DapB.</text>
</comment>
<keyword evidence="7 12" id="KW-0220">Diaminopimelate biosynthesis</keyword>
<dbReference type="EMBL" id="QWZQ01000016">
    <property type="protein sequence ID" value="RRK10660.1"/>
    <property type="molecule type" value="Genomic_DNA"/>
</dbReference>
<evidence type="ECO:0000256" key="13">
    <source>
        <dbReference type="PIRNR" id="PIRNR001365"/>
    </source>
</evidence>
<evidence type="ECO:0000256" key="12">
    <source>
        <dbReference type="HAMAP-Rule" id="MF_00418"/>
    </source>
</evidence>
<accession>A0A426D7T5</accession>
<dbReference type="GO" id="GO:0009089">
    <property type="term" value="P:lysine biosynthetic process via diaminopimelate"/>
    <property type="evidence" value="ECO:0007669"/>
    <property type="project" value="UniProtKB-UniRule"/>
</dbReference>
<evidence type="ECO:0000313" key="17">
    <source>
        <dbReference type="Proteomes" id="UP000283633"/>
    </source>
</evidence>
<dbReference type="GO" id="GO:0005829">
    <property type="term" value="C:cytosol"/>
    <property type="evidence" value="ECO:0007669"/>
    <property type="project" value="TreeGrafter"/>
</dbReference>
<evidence type="ECO:0000256" key="8">
    <source>
        <dbReference type="ARBA" id="ARBA00023154"/>
    </source>
</evidence>
<feature type="active site" description="Proton donor/acceptor" evidence="12 14">
    <location>
        <position position="137"/>
    </location>
</feature>
<keyword evidence="8 12" id="KW-0457">Lysine biosynthesis</keyword>
<dbReference type="HAMAP" id="MF_00418">
    <property type="entry name" value="DapA"/>
    <property type="match status" value="1"/>
</dbReference>
<dbReference type="AlphaFoldDB" id="A0A426D7T5"/>
<dbReference type="PROSITE" id="PS00665">
    <property type="entry name" value="DHDPS_1"/>
    <property type="match status" value="1"/>
</dbReference>
<dbReference type="GO" id="GO:0008840">
    <property type="term" value="F:4-hydroxy-tetrahydrodipicolinate synthase activity"/>
    <property type="evidence" value="ECO:0007669"/>
    <property type="project" value="UniProtKB-UniRule"/>
</dbReference>
<dbReference type="GO" id="GO:0019877">
    <property type="term" value="P:diaminopimelate biosynthetic process"/>
    <property type="evidence" value="ECO:0007669"/>
    <property type="project" value="UniProtKB-UniRule"/>
</dbReference>
<dbReference type="PANTHER" id="PTHR12128">
    <property type="entry name" value="DIHYDRODIPICOLINATE SYNTHASE"/>
    <property type="match status" value="1"/>
</dbReference>
<dbReference type="Pfam" id="PF00701">
    <property type="entry name" value="DHDPS"/>
    <property type="match status" value="1"/>
</dbReference>
<feature type="active site" description="Schiff-base intermediate with substrate" evidence="12 14">
    <location>
        <position position="165"/>
    </location>
</feature>
<dbReference type="InterPro" id="IPR013785">
    <property type="entry name" value="Aldolase_TIM"/>
</dbReference>
<comment type="subunit">
    <text evidence="12">Homotetramer; dimer of dimers.</text>
</comment>
<evidence type="ECO:0000256" key="9">
    <source>
        <dbReference type="ARBA" id="ARBA00023239"/>
    </source>
</evidence>
<evidence type="ECO:0000256" key="3">
    <source>
        <dbReference type="ARBA" id="ARBA00007592"/>
    </source>
</evidence>
<dbReference type="InterPro" id="IPR005263">
    <property type="entry name" value="DapA"/>
</dbReference>
<reference evidence="16 17" key="1">
    <citation type="submission" date="2018-08" db="EMBL/GenBank/DDBJ databases">
        <title>Genome Lactobacillus garii FI11369.</title>
        <authorList>
            <person name="Diaz M."/>
            <person name="Narbad A."/>
        </authorList>
    </citation>
    <scope>NUCLEOTIDE SEQUENCE [LARGE SCALE GENOMIC DNA]</scope>
    <source>
        <strain evidence="16 17">FI11369</strain>
    </source>
</reference>
<comment type="pathway">
    <text evidence="2 12">Amino-acid biosynthesis; L-lysine biosynthesis via DAP pathway; (S)-tetrahydrodipicolinate from L-aspartate: step 3/4.</text>
</comment>
<evidence type="ECO:0000256" key="1">
    <source>
        <dbReference type="ARBA" id="ARBA00003294"/>
    </source>
</evidence>
<dbReference type="InterPro" id="IPR020624">
    <property type="entry name" value="Schiff_base-form_aldolases_CS"/>
</dbReference>
<keyword evidence="9 12" id="KW-0456">Lyase</keyword>
<dbReference type="Proteomes" id="UP000283633">
    <property type="component" value="Unassembled WGS sequence"/>
</dbReference>
<sequence>MDFAHAHLITAMVTPFNAQAAVDYDRLEKLINHLLAHHTQGILVGGTTGEGPTLSTAEKLTLYTKTAAIVAGRVPIIANVGSNDTRATVKFTQQVSQIAGIDAALVVVPPYNKPDQAGMRAHFTTIADQGGLPIMIYNIPGRVVVKMEVPTVLALSQNPNIIGIKQCGDDGELAAIISGVPADFLVYTGEDAQTLTTRILGGQGVISVASHIFGDQMAAMETALQAGDWAKAGQRQRQLMPKMAALFSAPSPAPVKAALNASGVLVGSPRLPILPLTSAQRFALLAKLN</sequence>
<evidence type="ECO:0000256" key="14">
    <source>
        <dbReference type="PIRSR" id="PIRSR001365-1"/>
    </source>
</evidence>
<dbReference type="RefSeq" id="WP_125072073.1">
    <property type="nucleotide sequence ID" value="NZ_QWZQ01000016.1"/>
</dbReference>
<dbReference type="SMART" id="SM01130">
    <property type="entry name" value="DHDPS"/>
    <property type="match status" value="1"/>
</dbReference>
<dbReference type="PANTHER" id="PTHR12128:SF66">
    <property type="entry name" value="4-HYDROXY-2-OXOGLUTARATE ALDOLASE, MITOCHONDRIAL"/>
    <property type="match status" value="1"/>
</dbReference>
<dbReference type="UniPathway" id="UPA00034">
    <property type="reaction ID" value="UER00017"/>
</dbReference>
<dbReference type="CDD" id="cd00950">
    <property type="entry name" value="DHDPS"/>
    <property type="match status" value="1"/>
</dbReference>
<keyword evidence="5 12" id="KW-0963">Cytoplasm</keyword>
<comment type="caution">
    <text evidence="16">The sequence shown here is derived from an EMBL/GenBank/DDBJ whole genome shotgun (WGS) entry which is preliminary data.</text>
</comment>
<feature type="binding site" evidence="12 15">
    <location>
        <position position="48"/>
    </location>
    <ligand>
        <name>pyruvate</name>
        <dbReference type="ChEBI" id="CHEBI:15361"/>
    </ligand>
</feature>
<keyword evidence="10 12" id="KW-0704">Schiff base</keyword>
<keyword evidence="17" id="KW-1185">Reference proteome</keyword>
<comment type="function">
    <text evidence="1 12">Catalyzes the condensation of (S)-aspartate-beta-semialdehyde [(S)-ASA] and pyruvate to 4-hydroxy-tetrahydrodipicolinate (HTPA).</text>
</comment>
<name>A0A426D7T5_9LACO</name>
<gene>
    <name evidence="12" type="primary">dapA</name>
    <name evidence="16" type="ORF">D1831_06250</name>
</gene>
<evidence type="ECO:0000256" key="15">
    <source>
        <dbReference type="PIRSR" id="PIRSR001365-2"/>
    </source>
</evidence>